<comment type="caution">
    <text evidence="2">The sequence shown here is derived from an EMBL/GenBank/DDBJ whole genome shotgun (WGS) entry which is preliminary data.</text>
</comment>
<dbReference type="Proteomes" id="UP000224080">
    <property type="component" value="Unassembled WGS sequence"/>
</dbReference>
<accession>A0A2B7X572</accession>
<protein>
    <submittedName>
        <fullName evidence="2">Uncharacterized protein</fullName>
    </submittedName>
</protein>
<gene>
    <name evidence="2" type="ORF">GX51_03769</name>
</gene>
<feature type="signal peptide" evidence="1">
    <location>
        <begin position="1"/>
        <end position="20"/>
    </location>
</feature>
<keyword evidence="3" id="KW-1185">Reference proteome</keyword>
<dbReference type="AlphaFoldDB" id="A0A2B7X572"/>
<dbReference type="EMBL" id="PDNC01000043">
    <property type="protein sequence ID" value="PGH03933.1"/>
    <property type="molecule type" value="Genomic_DNA"/>
</dbReference>
<feature type="chain" id="PRO_5012970823" evidence="1">
    <location>
        <begin position="21"/>
        <end position="156"/>
    </location>
</feature>
<dbReference type="OrthoDB" id="10541679at2759"/>
<name>A0A2B7X572_9EURO</name>
<sequence length="156" mass="17289">MARRISVSLISYSALCIAVAENGELASEKAVVGFPEDWGRICITTAGAASCWRGRCQAEVAKYSPYNWLTKVAESPVTTRSAINKWARRNGISFQHVIYRGQRRRSQQKAPECRGWTVDAQGQFMPQAVREVKHQNKHMAGGYSGASRAVNSSLRV</sequence>
<proteinExistence type="predicted"/>
<keyword evidence="1" id="KW-0732">Signal</keyword>
<evidence type="ECO:0000313" key="2">
    <source>
        <dbReference type="EMBL" id="PGH03933.1"/>
    </source>
</evidence>
<evidence type="ECO:0000313" key="3">
    <source>
        <dbReference type="Proteomes" id="UP000224080"/>
    </source>
</evidence>
<evidence type="ECO:0000256" key="1">
    <source>
        <dbReference type="SAM" id="SignalP"/>
    </source>
</evidence>
<reference evidence="2 3" key="1">
    <citation type="submission" date="2017-10" db="EMBL/GenBank/DDBJ databases">
        <title>Comparative genomics in systemic dimorphic fungi from Ajellomycetaceae.</title>
        <authorList>
            <person name="Munoz J.F."/>
            <person name="Mcewen J.G."/>
            <person name="Clay O.K."/>
            <person name="Cuomo C.A."/>
        </authorList>
    </citation>
    <scope>NUCLEOTIDE SEQUENCE [LARGE SCALE GENOMIC DNA]</scope>
    <source>
        <strain evidence="2 3">UAMH130</strain>
    </source>
</reference>
<organism evidence="2 3">
    <name type="scientific">Blastomyces parvus</name>
    <dbReference type="NCBI Taxonomy" id="2060905"/>
    <lineage>
        <taxon>Eukaryota</taxon>
        <taxon>Fungi</taxon>
        <taxon>Dikarya</taxon>
        <taxon>Ascomycota</taxon>
        <taxon>Pezizomycotina</taxon>
        <taxon>Eurotiomycetes</taxon>
        <taxon>Eurotiomycetidae</taxon>
        <taxon>Onygenales</taxon>
        <taxon>Ajellomycetaceae</taxon>
        <taxon>Blastomyces</taxon>
    </lineage>
</organism>